<dbReference type="OrthoDB" id="196393at2759"/>
<dbReference type="Proteomes" id="UP000549394">
    <property type="component" value="Unassembled WGS sequence"/>
</dbReference>
<evidence type="ECO:0000256" key="2">
    <source>
        <dbReference type="SAM" id="MobiDB-lite"/>
    </source>
</evidence>
<dbReference type="AlphaFoldDB" id="A0A7I8WBV6"/>
<protein>
    <submittedName>
        <fullName evidence="3">DgyrCDS13832</fullName>
    </submittedName>
</protein>
<evidence type="ECO:0000313" key="3">
    <source>
        <dbReference type="EMBL" id="CAD5125632.1"/>
    </source>
</evidence>
<dbReference type="Pfam" id="PF14753">
    <property type="entry name" value="FAM221"/>
    <property type="match status" value="2"/>
</dbReference>
<keyword evidence="4" id="KW-1185">Reference proteome</keyword>
<evidence type="ECO:0000313" key="4">
    <source>
        <dbReference type="Proteomes" id="UP000549394"/>
    </source>
</evidence>
<accession>A0A7I8WBV6</accession>
<dbReference type="EMBL" id="CAJFCJ010000028">
    <property type="protein sequence ID" value="CAD5125632.1"/>
    <property type="molecule type" value="Genomic_DNA"/>
</dbReference>
<dbReference type="InterPro" id="IPR026755">
    <property type="entry name" value="Fam221a/b"/>
</dbReference>
<feature type="compositionally biased region" description="Low complexity" evidence="2">
    <location>
        <begin position="287"/>
        <end position="297"/>
    </location>
</feature>
<reference evidence="3 4" key="1">
    <citation type="submission" date="2020-08" db="EMBL/GenBank/DDBJ databases">
        <authorList>
            <person name="Hejnol A."/>
        </authorList>
    </citation>
    <scope>NUCLEOTIDE SEQUENCE [LARGE SCALE GENOMIC DNA]</scope>
</reference>
<organism evidence="3 4">
    <name type="scientific">Dimorphilus gyrociliatus</name>
    <dbReference type="NCBI Taxonomy" id="2664684"/>
    <lineage>
        <taxon>Eukaryota</taxon>
        <taxon>Metazoa</taxon>
        <taxon>Spiralia</taxon>
        <taxon>Lophotrochozoa</taxon>
        <taxon>Annelida</taxon>
        <taxon>Polychaeta</taxon>
        <taxon>Polychaeta incertae sedis</taxon>
        <taxon>Dinophilidae</taxon>
        <taxon>Dimorphilus</taxon>
    </lineage>
</organism>
<dbReference type="PANTHER" id="PTHR31214:SF3">
    <property type="entry name" value="PROTEIN FAM221B"/>
    <property type="match status" value="1"/>
</dbReference>
<dbReference type="PANTHER" id="PTHR31214">
    <property type="entry name" value="PROTEIN FAM221A-RELATED"/>
    <property type="match status" value="1"/>
</dbReference>
<gene>
    <name evidence="3" type="ORF">DGYR_LOCUS12978</name>
</gene>
<name>A0A7I8WBV6_9ANNE</name>
<proteinExistence type="inferred from homology"/>
<feature type="region of interest" description="Disordered" evidence="2">
    <location>
        <begin position="275"/>
        <end position="316"/>
    </location>
</feature>
<feature type="region of interest" description="Disordered" evidence="2">
    <location>
        <begin position="1"/>
        <end position="33"/>
    </location>
</feature>
<sequence length="316" mass="35807">MSSRGQKKTVAVPGGRSGRGRGRGRGQPSSELVQRASAVAAQFEKQPDGTLAPKGYTKREVKAAKNYDVVSFARAMNDDFGGRVKTLFDPEREAAEDAIRSGLYIGWRCPEFKHDCQRVSKHSKCFCGHMLANHEEFKAMSRTDRFKCGECRCKAFQWIPSRFEDVGEFWFARRRNFDPSTWRAKCKCKHTHEEHDPNNLNCKSCGCGRFISNFLCAACDKHWEEHRTYFEVEGERKARGLPVGEAYMPFHEIPSLKKMVISGEDDGDMTWMKVQSEMDRAQLPAPGQQSQRGSQRGNDQPFPAGGSKTGFRPVYD</sequence>
<comment type="similarity">
    <text evidence="1">Belongs to the FAM221 family.</text>
</comment>
<comment type="caution">
    <text evidence="3">The sequence shown here is derived from an EMBL/GenBank/DDBJ whole genome shotgun (WGS) entry which is preliminary data.</text>
</comment>
<evidence type="ECO:0000256" key="1">
    <source>
        <dbReference type="ARBA" id="ARBA00011026"/>
    </source>
</evidence>